<dbReference type="PANTHER" id="PTHR42085:SF2">
    <property type="entry name" value="F-BOX DOMAIN-CONTAINING PROTEIN"/>
    <property type="match status" value="1"/>
</dbReference>
<evidence type="ECO:0000313" key="3">
    <source>
        <dbReference type="Proteomes" id="UP000800094"/>
    </source>
</evidence>
<gene>
    <name evidence="2" type="ORF">BU26DRAFT_69009</name>
</gene>
<organism evidence="2 3">
    <name type="scientific">Trematosphaeria pertusa</name>
    <dbReference type="NCBI Taxonomy" id="390896"/>
    <lineage>
        <taxon>Eukaryota</taxon>
        <taxon>Fungi</taxon>
        <taxon>Dikarya</taxon>
        <taxon>Ascomycota</taxon>
        <taxon>Pezizomycotina</taxon>
        <taxon>Dothideomycetes</taxon>
        <taxon>Pleosporomycetidae</taxon>
        <taxon>Pleosporales</taxon>
        <taxon>Massarineae</taxon>
        <taxon>Trematosphaeriaceae</taxon>
        <taxon>Trematosphaeria</taxon>
    </lineage>
</organism>
<protein>
    <submittedName>
        <fullName evidence="2">Uncharacterized protein</fullName>
    </submittedName>
</protein>
<feature type="compositionally biased region" description="Basic and acidic residues" evidence="1">
    <location>
        <begin position="1"/>
        <end position="15"/>
    </location>
</feature>
<keyword evidence="3" id="KW-1185">Reference proteome</keyword>
<dbReference type="OrthoDB" id="5372935at2759"/>
<evidence type="ECO:0000256" key="1">
    <source>
        <dbReference type="SAM" id="MobiDB-lite"/>
    </source>
</evidence>
<dbReference type="AlphaFoldDB" id="A0A6A6I5Z4"/>
<evidence type="ECO:0000313" key="2">
    <source>
        <dbReference type="EMBL" id="KAF2245468.1"/>
    </source>
</evidence>
<feature type="compositionally biased region" description="Polar residues" evidence="1">
    <location>
        <begin position="345"/>
        <end position="355"/>
    </location>
</feature>
<dbReference type="PANTHER" id="PTHR42085">
    <property type="entry name" value="F-BOX DOMAIN-CONTAINING PROTEIN"/>
    <property type="match status" value="1"/>
</dbReference>
<dbReference type="EMBL" id="ML987200">
    <property type="protein sequence ID" value="KAF2245468.1"/>
    <property type="molecule type" value="Genomic_DNA"/>
</dbReference>
<dbReference type="Proteomes" id="UP000800094">
    <property type="component" value="Unassembled WGS sequence"/>
</dbReference>
<proteinExistence type="predicted"/>
<accession>A0A6A6I5Z4</accession>
<dbReference type="RefSeq" id="XP_033680472.1">
    <property type="nucleotide sequence ID" value="XM_033836222.1"/>
</dbReference>
<feature type="region of interest" description="Disordered" evidence="1">
    <location>
        <begin position="1"/>
        <end position="29"/>
    </location>
</feature>
<reference evidence="2" key="1">
    <citation type="journal article" date="2020" name="Stud. Mycol.">
        <title>101 Dothideomycetes genomes: a test case for predicting lifestyles and emergence of pathogens.</title>
        <authorList>
            <person name="Haridas S."/>
            <person name="Albert R."/>
            <person name="Binder M."/>
            <person name="Bloem J."/>
            <person name="Labutti K."/>
            <person name="Salamov A."/>
            <person name="Andreopoulos B."/>
            <person name="Baker S."/>
            <person name="Barry K."/>
            <person name="Bills G."/>
            <person name="Bluhm B."/>
            <person name="Cannon C."/>
            <person name="Castanera R."/>
            <person name="Culley D."/>
            <person name="Daum C."/>
            <person name="Ezra D."/>
            <person name="Gonzalez J."/>
            <person name="Henrissat B."/>
            <person name="Kuo A."/>
            <person name="Liang C."/>
            <person name="Lipzen A."/>
            <person name="Lutzoni F."/>
            <person name="Magnuson J."/>
            <person name="Mondo S."/>
            <person name="Nolan M."/>
            <person name="Ohm R."/>
            <person name="Pangilinan J."/>
            <person name="Park H.-J."/>
            <person name="Ramirez L."/>
            <person name="Alfaro M."/>
            <person name="Sun H."/>
            <person name="Tritt A."/>
            <person name="Yoshinaga Y."/>
            <person name="Zwiers L.-H."/>
            <person name="Turgeon B."/>
            <person name="Goodwin S."/>
            <person name="Spatafora J."/>
            <person name="Crous P."/>
            <person name="Grigoriev I."/>
        </authorList>
    </citation>
    <scope>NUCLEOTIDE SEQUENCE</scope>
    <source>
        <strain evidence="2">CBS 122368</strain>
    </source>
</reference>
<dbReference type="InterPro" id="IPR038883">
    <property type="entry name" value="AN11006-like"/>
</dbReference>
<name>A0A6A6I5Z4_9PLEO</name>
<sequence length="355" mass="41989">MQAHRKDPKQDDEFPRALVKANRRLRTDRSPARIAPEITADTPSSNSDWLAVIGPHNLITPIPPYGRTGSIPLFDIIPREIRDEIYFYIVHRPKGLVYRRDHCRAMGYNGTYRTHHYTWQSGNSDILFLLLTCRQLYEEALEVFCRCNTIHVERRTDRPLEGTLRLFPDKAARWLQSIELGYVDSNTNRDDEWRLPRPGFAFERMTKDAWLAKDFFPRLKVYTALWNSDPYHFHEAEDLNIEGRSEEQTVEMWLVWMKLHCERMKRVPPPWLKITFPLTDGSYGKREHRMRRHQAAWDQAMARFREVRVQERTDFEAELEESGKKWLEETWGDARRQTKKEKKGTVTQGGSRSAG</sequence>
<dbReference type="GeneID" id="54589552"/>
<feature type="region of interest" description="Disordered" evidence="1">
    <location>
        <begin position="328"/>
        <end position="355"/>
    </location>
</feature>